<evidence type="ECO:0000256" key="6">
    <source>
        <dbReference type="RuleBase" id="RU361277"/>
    </source>
</evidence>
<evidence type="ECO:0000259" key="7">
    <source>
        <dbReference type="SMART" id="SM00829"/>
    </source>
</evidence>
<evidence type="ECO:0000256" key="1">
    <source>
        <dbReference type="ARBA" id="ARBA00001947"/>
    </source>
</evidence>
<name>A0ABZ2TZI7_9ACTN</name>
<dbReference type="InterPro" id="IPR013154">
    <property type="entry name" value="ADH-like_N"/>
</dbReference>
<dbReference type="SUPFAM" id="SSF51735">
    <property type="entry name" value="NAD(P)-binding Rossmann-fold domains"/>
    <property type="match status" value="1"/>
</dbReference>
<sequence length="349" mass="35915">MASADRGAVYYGVGDLRIEEIVLPDLGVDEIRIDVAYCGVCGSDLHEYFAHQTVTPVGAHPLTGQSLPVVLGHEFSGTVVAMGSAVTDLAVGDRVAVRPTYSCGVCVGCTHGLPNVCASLAFHGLSGPGGGLSTSTVVKASMAFRLPAEVSLLSGALVEPMAVARHGVGRVVDSSTKVAFVGGAGPIGLGALFALRAAGVSDILVCDLSSDRREVAARHGAEVFDPRERAVVDVLDGRNLDVAVEAAGVGAVLTEAISALGPRGQVVVLGIHEGPTAFDPTSLLYREVSVHGSSTYTDDDFRAVIAEMAAGGYDPDGWVQTRPLDSVCEAFDELRAGGPTKILITPKPL</sequence>
<dbReference type="Gene3D" id="3.90.180.10">
    <property type="entry name" value="Medium-chain alcohol dehydrogenases, catalytic domain"/>
    <property type="match status" value="1"/>
</dbReference>
<dbReference type="InterPro" id="IPR013149">
    <property type="entry name" value="ADH-like_C"/>
</dbReference>
<dbReference type="PANTHER" id="PTHR43161">
    <property type="entry name" value="SORBITOL DEHYDROGENASE"/>
    <property type="match status" value="1"/>
</dbReference>
<protein>
    <submittedName>
        <fullName evidence="8">Alcohol dehydrogenase catalytic domain-containing protein</fullName>
    </submittedName>
</protein>
<dbReference type="RefSeq" id="WP_066164580.1">
    <property type="nucleotide sequence ID" value="NZ_CP136137.1"/>
</dbReference>
<comment type="similarity">
    <text evidence="2 6">Belongs to the zinc-containing alcohol dehydrogenase family.</text>
</comment>
<dbReference type="PANTHER" id="PTHR43161:SF23">
    <property type="entry name" value="(R,R)-BUTANEDIOL DEHYDROGENASE-RELATED"/>
    <property type="match status" value="1"/>
</dbReference>
<gene>
    <name evidence="8" type="ORF">RVF87_11985</name>
</gene>
<comment type="cofactor">
    <cofactor evidence="1 6">
        <name>Zn(2+)</name>
        <dbReference type="ChEBI" id="CHEBI:29105"/>
    </cofactor>
</comment>
<reference evidence="8 9" key="1">
    <citation type="journal article" date="2023" name="Virus Evol.">
        <title>Computational host range prediction-The good, the bad, and the ugly.</title>
        <authorList>
            <person name="Howell A.A."/>
            <person name="Versoza C.J."/>
            <person name="Pfeifer S.P."/>
        </authorList>
    </citation>
    <scope>NUCLEOTIDE SEQUENCE [LARGE SCALE GENOMIC DNA]</scope>
    <source>
        <strain evidence="8 9">1610/1b</strain>
    </source>
</reference>
<organism evidence="8 9">
    <name type="scientific">Gordonia hydrophobica</name>
    <dbReference type="NCBI Taxonomy" id="40516"/>
    <lineage>
        <taxon>Bacteria</taxon>
        <taxon>Bacillati</taxon>
        <taxon>Actinomycetota</taxon>
        <taxon>Actinomycetes</taxon>
        <taxon>Mycobacteriales</taxon>
        <taxon>Gordoniaceae</taxon>
        <taxon>Gordonia</taxon>
    </lineage>
</organism>
<evidence type="ECO:0000256" key="3">
    <source>
        <dbReference type="ARBA" id="ARBA00022723"/>
    </source>
</evidence>
<dbReference type="Pfam" id="PF00107">
    <property type="entry name" value="ADH_zinc_N"/>
    <property type="match status" value="1"/>
</dbReference>
<evidence type="ECO:0000256" key="4">
    <source>
        <dbReference type="ARBA" id="ARBA00022833"/>
    </source>
</evidence>
<accession>A0ABZ2TZI7</accession>
<evidence type="ECO:0000313" key="8">
    <source>
        <dbReference type="EMBL" id="WYY05804.1"/>
    </source>
</evidence>
<dbReference type="InterPro" id="IPR011032">
    <property type="entry name" value="GroES-like_sf"/>
</dbReference>
<dbReference type="Pfam" id="PF08240">
    <property type="entry name" value="ADH_N"/>
    <property type="match status" value="1"/>
</dbReference>
<feature type="domain" description="Enoyl reductase (ER)" evidence="7">
    <location>
        <begin position="12"/>
        <end position="344"/>
    </location>
</feature>
<keyword evidence="9" id="KW-1185">Reference proteome</keyword>
<dbReference type="InterPro" id="IPR020843">
    <property type="entry name" value="ER"/>
</dbReference>
<dbReference type="Gene3D" id="3.40.50.720">
    <property type="entry name" value="NAD(P)-binding Rossmann-like Domain"/>
    <property type="match status" value="1"/>
</dbReference>
<evidence type="ECO:0000256" key="2">
    <source>
        <dbReference type="ARBA" id="ARBA00008072"/>
    </source>
</evidence>
<proteinExistence type="inferred from homology"/>
<dbReference type="PROSITE" id="PS00059">
    <property type="entry name" value="ADH_ZINC"/>
    <property type="match status" value="1"/>
</dbReference>
<keyword evidence="3 6" id="KW-0479">Metal-binding</keyword>
<evidence type="ECO:0000256" key="5">
    <source>
        <dbReference type="ARBA" id="ARBA00023002"/>
    </source>
</evidence>
<keyword evidence="4 6" id="KW-0862">Zinc</keyword>
<dbReference type="EMBL" id="CP136137">
    <property type="protein sequence ID" value="WYY05804.1"/>
    <property type="molecule type" value="Genomic_DNA"/>
</dbReference>
<dbReference type="InterPro" id="IPR002328">
    <property type="entry name" value="ADH_Zn_CS"/>
</dbReference>
<dbReference type="SUPFAM" id="SSF50129">
    <property type="entry name" value="GroES-like"/>
    <property type="match status" value="1"/>
</dbReference>
<dbReference type="Proteomes" id="UP001479933">
    <property type="component" value="Chromosome"/>
</dbReference>
<dbReference type="SMART" id="SM00829">
    <property type="entry name" value="PKS_ER"/>
    <property type="match status" value="1"/>
</dbReference>
<dbReference type="InterPro" id="IPR036291">
    <property type="entry name" value="NAD(P)-bd_dom_sf"/>
</dbReference>
<evidence type="ECO:0000313" key="9">
    <source>
        <dbReference type="Proteomes" id="UP001479933"/>
    </source>
</evidence>
<keyword evidence="5" id="KW-0560">Oxidoreductase</keyword>